<organism evidence="1">
    <name type="scientific">Drosophila melanogaster</name>
    <name type="common">Fruit fly</name>
    <dbReference type="NCBI Taxonomy" id="7227"/>
    <lineage>
        <taxon>Eukaryota</taxon>
        <taxon>Metazoa</taxon>
        <taxon>Ecdysozoa</taxon>
        <taxon>Arthropoda</taxon>
        <taxon>Hexapoda</taxon>
        <taxon>Insecta</taxon>
        <taxon>Pterygota</taxon>
        <taxon>Neoptera</taxon>
        <taxon>Endopterygota</taxon>
        <taxon>Diptera</taxon>
        <taxon>Brachycera</taxon>
        <taxon>Muscomorpha</taxon>
        <taxon>Ephydroidea</taxon>
        <taxon>Drosophilidae</taxon>
        <taxon>Drosophila</taxon>
        <taxon>Sophophora</taxon>
    </lineage>
</organism>
<name>Q8MR91_DROME</name>
<dbReference type="AlphaFoldDB" id="Q8MR91"/>
<reference evidence="1" key="1">
    <citation type="submission" date="2002-06" db="EMBL/GenBank/DDBJ databases">
        <authorList>
            <person name="Stapleton M."/>
            <person name="Brokstein P."/>
            <person name="Hong L."/>
            <person name="Agbayani A."/>
            <person name="Carlson J."/>
            <person name="Champe M."/>
            <person name="Chavez C."/>
            <person name="Dorsett V."/>
            <person name="Dresnek D."/>
            <person name="Farfan D."/>
            <person name="Frise E."/>
            <person name="George R."/>
            <person name="Gonzalez M."/>
            <person name="Guarin H."/>
            <person name="Kronmiller B."/>
            <person name="Li P."/>
            <person name="Liao G."/>
            <person name="Miranda A."/>
            <person name="Mungall C.J."/>
            <person name="Nunoo J."/>
            <person name="Pacleb J."/>
            <person name="Paragas V."/>
            <person name="Park S."/>
            <person name="Patel S."/>
            <person name="Phouanenavong S."/>
            <person name="Wan K."/>
            <person name="Yu C."/>
            <person name="Lewis S.E."/>
            <person name="Rubin G.M."/>
            <person name="Celniker S."/>
        </authorList>
    </citation>
    <scope>NUCLEOTIDE SEQUENCE</scope>
</reference>
<dbReference type="EMBL" id="AY121716">
    <property type="protein sequence ID" value="AAM52043.1"/>
    <property type="molecule type" value="mRNA"/>
</dbReference>
<protein>
    <submittedName>
        <fullName evidence="1">SD25037p</fullName>
    </submittedName>
</protein>
<accession>Q8MR91</accession>
<proteinExistence type="evidence at transcript level"/>
<evidence type="ECO:0000313" key="1">
    <source>
        <dbReference type="EMBL" id="AAM52043.1"/>
    </source>
</evidence>
<sequence>MLFCRCLSALGVPFVRRFPDRIRPAPRLRNSMELFHSIRYVFNICRTPRRSPCCPDPYRTATGRPCGPEIPAGWVSWRRWPLRRPDPDPW</sequence>